<evidence type="ECO:0000256" key="1">
    <source>
        <dbReference type="ARBA" id="ARBA00022729"/>
    </source>
</evidence>
<feature type="domain" description="Calcineurin-like phosphoesterase" evidence="2">
    <location>
        <begin position="46"/>
        <end position="282"/>
    </location>
</feature>
<keyword evidence="6" id="KW-1185">Reference proteome</keyword>
<sequence length="1337" mass="148450">MTKRRTKYYILTAVLSFLLLGFFIGINKSDVRSVNAAINDKETVKLRIIGTTDLHGQLKSFDFEQGVDYNNGGLARAFDLIKKAKAELPDGNTIVLDAGDFLFDFTTEYIFSTNQDAIQPILQAMKYVGYDAITLGNHEFDYGYDYILKQLDGSGLRDITVVSNVTDARTGEHPFLENMLITRKLKTTSGKEVEVKIGIMGHTIPHLTGKTHSYAGILTGEDIVENAKKQAKKLKEMGADIIISLSHTGIGPVNPELNFKNVAYALSKIDEIDVIVCGHEHNLYPTTDMTSPYYKLPNVDKKTYLMNGKNVVMAGDRGRAVGVVDLVLETAGNSVKIVDRKSELRMVTEKDTKEDKTIAAMFGEWEKQLLHYSKDVLAQLEPGSLIHNYFGLLSDNAAIQLLNDSKIYYALSKIKADYKEYINYPIIAASSYESYGVKSIDDFVKISGEISEANLASLQNYNSYLYVYTITGAQLKEWLEWSASAYETIGKNMKWSDSTMASLMKDTGLQSLIREEWLNDWSNFYIFDGITYEIDPSKDPRYDFSGNIISSNRRVSNVRYQGKEVTDDMELLIATNKITKPVVANKGVEEQIVLKGFVRGQAILGDYIKLLAQSGSIMPQVDYNWKLKLPADYQFIIKVPHYAGDLFEKTPWFVKYLTVKDQYKYYIASYPTEKNDTTPPHLVIAPLITNPTASSFEVAVQAVDDSEIVSLKYLDKDMEADHDIWAVAYNIPSKGFTVHKNGVYTVYAEDAHGNKTTKKIVISNFNDNLLPRPTVDNYTNRKSKISGKAEPNTTLVIETPGKVYETRVGSSGSFSVALPGQLAETYITVYVKDEERNLESERVAVRINRTGPNQPQVNAIYNNMNYITGNARDDVMAVVALVDDIAYVYGKNGKKLFEANTEVYNKSIKIVETEGVISSNGQFILMLPPLEAGTSVKVYTLDHVSRNSRVTTVTVKEVGPNAPVVYEVSNIEKTIRGYVPSSTNTIYTIKLNLGNKVYTTKTDKNGKFTFTLSDQLYAGQILTVVAYDTKGNKERASIPVEVTVNDIENYVKPNSATLIVNKVTSKSYVVSGYYYSGGDVYVAIAHGEGKNFKSRIYSVNVDDDDSFIYYLDEKLDVGTKIYVMARFIDGKILVAQKVTVTAGRPDTPALLNEIANTDKEVKVIAAKDCTVTLTIGKKTYNTDKYQYDEASGNYIYTLEIDRDLSGTAVTVTASNEAGTSDPLKSAVVKAAPDAPAVDPIRKGDNKITGTIELLDYVSSSGESSEDIPKEFKDAALNVAKTQTRVYAQIGDKTYKGTIDNDGKFVIEIPAQKEGTAIKLWGTNKAGRGPLVKVKVSK</sequence>
<dbReference type="Pfam" id="PF17936">
    <property type="entry name" value="Big_6"/>
    <property type="match status" value="2"/>
</dbReference>
<dbReference type="InterPro" id="IPR029052">
    <property type="entry name" value="Metallo-depent_PP-like"/>
</dbReference>
<proteinExistence type="predicted"/>
<feature type="domain" description="Bacterial Ig" evidence="4">
    <location>
        <begin position="960"/>
        <end position="1046"/>
    </location>
</feature>
<dbReference type="GO" id="GO:0009166">
    <property type="term" value="P:nucleotide catabolic process"/>
    <property type="evidence" value="ECO:0007669"/>
    <property type="project" value="InterPro"/>
</dbReference>
<dbReference type="InterPro" id="IPR006179">
    <property type="entry name" value="5_nucleotidase/apyrase"/>
</dbReference>
<accession>A0A0H5SH99</accession>
<dbReference type="PROSITE" id="PS00786">
    <property type="entry name" value="5_NUCLEOTIDASE_2"/>
    <property type="match status" value="1"/>
</dbReference>
<dbReference type="InterPro" id="IPR011044">
    <property type="entry name" value="Quino_amine_DH_bsu"/>
</dbReference>
<feature type="domain" description="Bacterial Ig" evidence="4">
    <location>
        <begin position="773"/>
        <end position="842"/>
    </location>
</feature>
<dbReference type="GO" id="GO:0046872">
    <property type="term" value="F:metal ion binding"/>
    <property type="evidence" value="ECO:0007669"/>
    <property type="project" value="InterPro"/>
</dbReference>
<dbReference type="Pfam" id="PF02872">
    <property type="entry name" value="5_nucleotid_C"/>
    <property type="match status" value="1"/>
</dbReference>
<evidence type="ECO:0000259" key="2">
    <source>
        <dbReference type="Pfam" id="PF00149"/>
    </source>
</evidence>
<dbReference type="EMBL" id="CVTD020000017">
    <property type="protein sequence ID" value="CRZ34864.1"/>
    <property type="molecule type" value="Genomic_DNA"/>
</dbReference>
<dbReference type="InterPro" id="IPR041498">
    <property type="entry name" value="Big_6"/>
</dbReference>
<dbReference type="PANTHER" id="PTHR11575:SF6">
    <property type="entry name" value="2',3'-CYCLIC-NUCLEOTIDE 2'-PHOSPHODIESTERASE_3'-NUCLEOTIDASE"/>
    <property type="match status" value="1"/>
</dbReference>
<evidence type="ECO:0000313" key="6">
    <source>
        <dbReference type="Proteomes" id="UP000236497"/>
    </source>
</evidence>
<name>A0A0H5SH99_HERHM</name>
<reference evidence="5 6" key="1">
    <citation type="submission" date="2015-06" db="EMBL/GenBank/DDBJ databases">
        <authorList>
            <person name="Wibberg Daniel"/>
        </authorList>
    </citation>
    <scope>NUCLEOTIDE SEQUENCE [LARGE SCALE GENOMIC DNA]</scope>
    <source>
        <strain evidence="5 6">T3/55T</strain>
    </source>
</reference>
<dbReference type="PANTHER" id="PTHR11575">
    <property type="entry name" value="5'-NUCLEOTIDASE-RELATED"/>
    <property type="match status" value="1"/>
</dbReference>
<organism evidence="5 6">
    <name type="scientific">Herbinix hemicellulosilytica</name>
    <dbReference type="NCBI Taxonomy" id="1564487"/>
    <lineage>
        <taxon>Bacteria</taxon>
        <taxon>Bacillati</taxon>
        <taxon>Bacillota</taxon>
        <taxon>Clostridia</taxon>
        <taxon>Lachnospirales</taxon>
        <taxon>Lachnospiraceae</taxon>
        <taxon>Herbinix</taxon>
    </lineage>
</organism>
<dbReference type="Gene3D" id="3.60.21.10">
    <property type="match status" value="1"/>
</dbReference>
<dbReference type="SUPFAM" id="SSF56300">
    <property type="entry name" value="Metallo-dependent phosphatases"/>
    <property type="match status" value="1"/>
</dbReference>
<dbReference type="InterPro" id="IPR036907">
    <property type="entry name" value="5'-Nucleotdase_C_sf"/>
</dbReference>
<dbReference type="Pfam" id="PF00149">
    <property type="entry name" value="Metallophos"/>
    <property type="match status" value="1"/>
</dbReference>
<feature type="domain" description="5'-Nucleotidase C-terminal" evidence="3">
    <location>
        <begin position="443"/>
        <end position="577"/>
    </location>
</feature>
<dbReference type="RefSeq" id="WP_103202970.1">
    <property type="nucleotide sequence ID" value="NZ_CVTD020000017.1"/>
</dbReference>
<keyword evidence="1" id="KW-0732">Signal</keyword>
<evidence type="ECO:0000313" key="5">
    <source>
        <dbReference type="EMBL" id="CRZ34864.1"/>
    </source>
</evidence>
<protein>
    <submittedName>
        <fullName evidence="5">Uncharacterized protein</fullName>
    </submittedName>
</protein>
<dbReference type="SUPFAM" id="SSF55816">
    <property type="entry name" value="5'-nucleotidase (syn. UDP-sugar hydrolase), C-terminal domain"/>
    <property type="match status" value="1"/>
</dbReference>
<dbReference type="InterPro" id="IPR004843">
    <property type="entry name" value="Calcineurin-like_PHP"/>
</dbReference>
<dbReference type="Gene3D" id="3.90.780.10">
    <property type="entry name" value="5'-Nucleotidase, C-terminal domain"/>
    <property type="match status" value="1"/>
</dbReference>
<dbReference type="PRINTS" id="PR01607">
    <property type="entry name" value="APYRASEFAMLY"/>
</dbReference>
<dbReference type="OrthoDB" id="9800780at2"/>
<dbReference type="Proteomes" id="UP000236497">
    <property type="component" value="Unassembled WGS sequence"/>
</dbReference>
<dbReference type="GO" id="GO:0016788">
    <property type="term" value="F:hydrolase activity, acting on ester bonds"/>
    <property type="evidence" value="ECO:0007669"/>
    <property type="project" value="InterPro"/>
</dbReference>
<evidence type="ECO:0000259" key="4">
    <source>
        <dbReference type="Pfam" id="PF17936"/>
    </source>
</evidence>
<dbReference type="Gene3D" id="2.60.40.10">
    <property type="entry name" value="Immunoglobulins"/>
    <property type="match status" value="2"/>
</dbReference>
<dbReference type="SUPFAM" id="SSF50969">
    <property type="entry name" value="YVTN repeat-like/Quinoprotein amine dehydrogenase"/>
    <property type="match status" value="1"/>
</dbReference>
<dbReference type="InterPro" id="IPR013783">
    <property type="entry name" value="Ig-like_fold"/>
</dbReference>
<gene>
    <name evidence="5" type="ORF">HHT355_1663</name>
</gene>
<dbReference type="InterPro" id="IPR008334">
    <property type="entry name" value="5'-Nucleotdase_C"/>
</dbReference>
<dbReference type="GO" id="GO:0000166">
    <property type="term" value="F:nucleotide binding"/>
    <property type="evidence" value="ECO:0007669"/>
    <property type="project" value="InterPro"/>
</dbReference>
<dbReference type="GO" id="GO:0030288">
    <property type="term" value="C:outer membrane-bounded periplasmic space"/>
    <property type="evidence" value="ECO:0007669"/>
    <property type="project" value="TreeGrafter"/>
</dbReference>
<dbReference type="InterPro" id="IPR006146">
    <property type="entry name" value="5'-Nucleotdase_CS"/>
</dbReference>
<evidence type="ECO:0000259" key="3">
    <source>
        <dbReference type="Pfam" id="PF02872"/>
    </source>
</evidence>